<keyword evidence="4" id="KW-1185">Reference proteome</keyword>
<dbReference type="PANTHER" id="PTHR31513:SF2">
    <property type="entry name" value="MRAZ"/>
    <property type="match status" value="1"/>
</dbReference>
<evidence type="ECO:0000256" key="1">
    <source>
        <dbReference type="SAM" id="MobiDB-lite"/>
    </source>
</evidence>
<proteinExistence type="evidence at protein level"/>
<feature type="signal peptide" evidence="2">
    <location>
        <begin position="1"/>
        <end position="23"/>
    </location>
</feature>
<dbReference type="PaxDb" id="39947-A0A0N7KIL7"/>
<reference evidence="3 4" key="2">
    <citation type="journal article" date="2013" name="Plant Cell Physiol.">
        <title>Rice Annotation Project Database (RAP-DB): an integrative and interactive database for rice genomics.</title>
        <authorList>
            <person name="Sakai H."/>
            <person name="Lee S.S."/>
            <person name="Tanaka T."/>
            <person name="Numa H."/>
            <person name="Kim J."/>
            <person name="Kawahara Y."/>
            <person name="Wakimoto H."/>
            <person name="Yang C.C."/>
            <person name="Iwamoto M."/>
            <person name="Abe T."/>
            <person name="Yamada Y."/>
            <person name="Muto A."/>
            <person name="Inokuchi H."/>
            <person name="Ikemura T."/>
            <person name="Matsumoto T."/>
            <person name="Sasaki T."/>
            <person name="Itoh T."/>
        </authorList>
    </citation>
    <scope>NUCLEOTIDE SEQUENCE [LARGE SCALE GENOMIC DNA]</scope>
    <source>
        <strain evidence="4">cv. Nipponbare</strain>
    </source>
</reference>
<dbReference type="STRING" id="39947.A0A0N7KIL7"/>
<organism evidence="3 4">
    <name type="scientific">Oryza sativa subsp. japonica</name>
    <name type="common">Rice</name>
    <dbReference type="NCBI Taxonomy" id="39947"/>
    <lineage>
        <taxon>Eukaryota</taxon>
        <taxon>Viridiplantae</taxon>
        <taxon>Streptophyta</taxon>
        <taxon>Embryophyta</taxon>
        <taxon>Tracheophyta</taxon>
        <taxon>Spermatophyta</taxon>
        <taxon>Magnoliopsida</taxon>
        <taxon>Liliopsida</taxon>
        <taxon>Poales</taxon>
        <taxon>Poaceae</taxon>
        <taxon>BOP clade</taxon>
        <taxon>Oryzoideae</taxon>
        <taxon>Oryzeae</taxon>
        <taxon>Oryzinae</taxon>
        <taxon>Oryza</taxon>
        <taxon>Oryza sativa</taxon>
    </lineage>
</organism>
<reference evidence="3 4" key="3">
    <citation type="journal article" date="2013" name="Rice">
        <title>Improvement of the Oryza sativa Nipponbare reference genome using next generation sequence and optical map data.</title>
        <authorList>
            <person name="Kawahara Y."/>
            <person name="de la Bastide M."/>
            <person name="Hamilton J.P."/>
            <person name="Kanamori H."/>
            <person name="McCombie W.R."/>
            <person name="Ouyang S."/>
            <person name="Schwartz D.C."/>
            <person name="Tanaka T."/>
            <person name="Wu J."/>
            <person name="Zhou S."/>
            <person name="Childs K.L."/>
            <person name="Davidson R.M."/>
            <person name="Lin H."/>
            <person name="Quesada-Ocampo L."/>
            <person name="Vaillancourt B."/>
            <person name="Sakai H."/>
            <person name="Lee S.S."/>
            <person name="Kim J."/>
            <person name="Numa H."/>
            <person name="Itoh T."/>
            <person name="Buell C.R."/>
            <person name="Matsumoto T."/>
        </authorList>
    </citation>
    <scope>NUCLEOTIDE SEQUENCE [LARGE SCALE GENOMIC DNA]</scope>
    <source>
        <strain evidence="4">cv. Nipponbare</strain>
    </source>
</reference>
<dbReference type="PANTHER" id="PTHR31513">
    <property type="entry name" value="EPHRIN TYPE-B RECEPTOR"/>
    <property type="match status" value="1"/>
</dbReference>
<accession>A0A0N7KIL7</accession>
<feature type="region of interest" description="Disordered" evidence="1">
    <location>
        <begin position="153"/>
        <end position="184"/>
    </location>
</feature>
<feature type="chain" id="PRO_5006014789" evidence="2">
    <location>
        <begin position="24"/>
        <end position="540"/>
    </location>
</feature>
<dbReference type="Proteomes" id="UP000059680">
    <property type="component" value="Chromosome 4"/>
</dbReference>
<reference evidence="4" key="1">
    <citation type="journal article" date="2005" name="Nature">
        <title>The map-based sequence of the rice genome.</title>
        <authorList>
            <consortium name="International rice genome sequencing project (IRGSP)"/>
            <person name="Matsumoto T."/>
            <person name="Wu J."/>
            <person name="Kanamori H."/>
            <person name="Katayose Y."/>
            <person name="Fujisawa M."/>
            <person name="Namiki N."/>
            <person name="Mizuno H."/>
            <person name="Yamamoto K."/>
            <person name="Antonio B.A."/>
            <person name="Baba T."/>
            <person name="Sakata K."/>
            <person name="Nagamura Y."/>
            <person name="Aoki H."/>
            <person name="Arikawa K."/>
            <person name="Arita K."/>
            <person name="Bito T."/>
            <person name="Chiden Y."/>
            <person name="Fujitsuka N."/>
            <person name="Fukunaka R."/>
            <person name="Hamada M."/>
            <person name="Harada C."/>
            <person name="Hayashi A."/>
            <person name="Hijishita S."/>
            <person name="Honda M."/>
            <person name="Hosokawa S."/>
            <person name="Ichikawa Y."/>
            <person name="Idonuma A."/>
            <person name="Iijima M."/>
            <person name="Ikeda M."/>
            <person name="Ikeno M."/>
            <person name="Ito K."/>
            <person name="Ito S."/>
            <person name="Ito T."/>
            <person name="Ito Y."/>
            <person name="Ito Y."/>
            <person name="Iwabuchi A."/>
            <person name="Kamiya K."/>
            <person name="Karasawa W."/>
            <person name="Kurita K."/>
            <person name="Katagiri S."/>
            <person name="Kikuta A."/>
            <person name="Kobayashi H."/>
            <person name="Kobayashi N."/>
            <person name="Machita K."/>
            <person name="Maehara T."/>
            <person name="Masukawa M."/>
            <person name="Mizubayashi T."/>
            <person name="Mukai Y."/>
            <person name="Nagasaki H."/>
            <person name="Nagata Y."/>
            <person name="Naito S."/>
            <person name="Nakashima M."/>
            <person name="Nakama Y."/>
            <person name="Nakamichi Y."/>
            <person name="Nakamura M."/>
            <person name="Meguro A."/>
            <person name="Negishi M."/>
            <person name="Ohta I."/>
            <person name="Ohta T."/>
            <person name="Okamoto M."/>
            <person name="Ono N."/>
            <person name="Saji S."/>
            <person name="Sakaguchi M."/>
            <person name="Sakai K."/>
            <person name="Shibata M."/>
            <person name="Shimokawa T."/>
            <person name="Song J."/>
            <person name="Takazaki Y."/>
            <person name="Terasawa K."/>
            <person name="Tsugane M."/>
            <person name="Tsuji K."/>
            <person name="Ueda S."/>
            <person name="Waki K."/>
            <person name="Yamagata H."/>
            <person name="Yamamoto M."/>
            <person name="Yamamoto S."/>
            <person name="Yamane H."/>
            <person name="Yoshiki S."/>
            <person name="Yoshihara R."/>
            <person name="Yukawa K."/>
            <person name="Zhong H."/>
            <person name="Yano M."/>
            <person name="Yuan Q."/>
            <person name="Ouyang S."/>
            <person name="Liu J."/>
            <person name="Jones K.M."/>
            <person name="Gansberger K."/>
            <person name="Moffat K."/>
            <person name="Hill J."/>
            <person name="Bera J."/>
            <person name="Fadrosh D."/>
            <person name="Jin S."/>
            <person name="Johri S."/>
            <person name="Kim M."/>
            <person name="Overton L."/>
            <person name="Reardon M."/>
            <person name="Tsitrin T."/>
            <person name="Vuong H."/>
            <person name="Weaver B."/>
            <person name="Ciecko A."/>
            <person name="Tallon L."/>
            <person name="Jackson J."/>
            <person name="Pai G."/>
            <person name="Aken S.V."/>
            <person name="Utterback T."/>
            <person name="Reidmuller S."/>
            <person name="Feldblyum T."/>
            <person name="Hsiao J."/>
            <person name="Zismann V."/>
            <person name="Iobst S."/>
            <person name="de Vazeille A.R."/>
            <person name="Buell C.R."/>
            <person name="Ying K."/>
            <person name="Li Y."/>
            <person name="Lu T."/>
            <person name="Huang Y."/>
            <person name="Zhao Q."/>
            <person name="Feng Q."/>
            <person name="Zhang L."/>
            <person name="Zhu J."/>
            <person name="Weng Q."/>
            <person name="Mu J."/>
            <person name="Lu Y."/>
            <person name="Fan D."/>
            <person name="Liu Y."/>
            <person name="Guan J."/>
            <person name="Zhang Y."/>
            <person name="Yu S."/>
            <person name="Liu X."/>
            <person name="Zhang Y."/>
            <person name="Hong G."/>
            <person name="Han B."/>
            <person name="Choisne N."/>
            <person name="Demange N."/>
            <person name="Orjeda G."/>
            <person name="Samain S."/>
            <person name="Cattolico L."/>
            <person name="Pelletier E."/>
            <person name="Couloux A."/>
            <person name="Segurens B."/>
            <person name="Wincker P."/>
            <person name="D'Hont A."/>
            <person name="Scarpelli C."/>
            <person name="Weissenbach J."/>
            <person name="Salanoubat M."/>
            <person name="Quetier F."/>
            <person name="Yu Y."/>
            <person name="Kim H.R."/>
            <person name="Rambo T."/>
            <person name="Currie J."/>
            <person name="Collura K."/>
            <person name="Luo M."/>
            <person name="Yang T."/>
            <person name="Ammiraju J.S.S."/>
            <person name="Engler F."/>
            <person name="Soderlund C."/>
            <person name="Wing R.A."/>
            <person name="Palmer L.E."/>
            <person name="de la Bastide M."/>
            <person name="Spiegel L."/>
            <person name="Nascimento L."/>
            <person name="Zutavern T."/>
            <person name="O'Shaughnessy A."/>
            <person name="Dike S."/>
            <person name="Dedhia N."/>
            <person name="Preston R."/>
            <person name="Balija V."/>
            <person name="McCombie W.R."/>
            <person name="Chow T."/>
            <person name="Chen H."/>
            <person name="Chung M."/>
            <person name="Chen C."/>
            <person name="Shaw J."/>
            <person name="Wu H."/>
            <person name="Hsiao K."/>
            <person name="Chao Y."/>
            <person name="Chu M."/>
            <person name="Cheng C."/>
            <person name="Hour A."/>
            <person name="Lee P."/>
            <person name="Lin S."/>
            <person name="Lin Y."/>
            <person name="Liou J."/>
            <person name="Liu S."/>
            <person name="Hsing Y."/>
            <person name="Raghuvanshi S."/>
            <person name="Mohanty A."/>
            <person name="Bharti A.K."/>
            <person name="Gaur A."/>
            <person name="Gupta V."/>
            <person name="Kumar D."/>
            <person name="Ravi V."/>
            <person name="Vij S."/>
            <person name="Kapur A."/>
            <person name="Khurana P."/>
            <person name="Khurana P."/>
            <person name="Khurana J.P."/>
            <person name="Tyagi A.K."/>
            <person name="Gaikwad K."/>
            <person name="Singh A."/>
            <person name="Dalal V."/>
            <person name="Srivastava S."/>
            <person name="Dixit A."/>
            <person name="Pal A.K."/>
            <person name="Ghazi I.A."/>
            <person name="Yadav M."/>
            <person name="Pandit A."/>
            <person name="Bhargava A."/>
            <person name="Sureshbabu K."/>
            <person name="Batra K."/>
            <person name="Sharma T.R."/>
            <person name="Mohapatra T."/>
            <person name="Singh N.K."/>
            <person name="Messing J."/>
            <person name="Nelson A.B."/>
            <person name="Fuks G."/>
            <person name="Kavchok S."/>
            <person name="Keizer G."/>
            <person name="Linton E."/>
            <person name="Llaca V."/>
            <person name="Song R."/>
            <person name="Tanyolac B."/>
            <person name="Young S."/>
            <person name="Ho-Il K."/>
            <person name="Hahn J.H."/>
            <person name="Sangsakoo G."/>
            <person name="Vanavichit A."/>
            <person name="de Mattos Luiz.A.T."/>
            <person name="Zimmer P.D."/>
            <person name="Malone G."/>
            <person name="Dellagostin O."/>
            <person name="de Oliveira A.C."/>
            <person name="Bevan M."/>
            <person name="Bancroft I."/>
            <person name="Minx P."/>
            <person name="Cordum H."/>
            <person name="Wilson R."/>
            <person name="Cheng Z."/>
            <person name="Jin W."/>
            <person name="Jiang J."/>
            <person name="Leong S.A."/>
            <person name="Iwama H."/>
            <person name="Gojobori T."/>
            <person name="Itoh T."/>
            <person name="Niimura Y."/>
            <person name="Fujii Y."/>
            <person name="Habara T."/>
            <person name="Sakai H."/>
            <person name="Sato Y."/>
            <person name="Wilson G."/>
            <person name="Kumar K."/>
            <person name="McCouch S."/>
            <person name="Juretic N."/>
            <person name="Hoen D."/>
            <person name="Wright S."/>
            <person name="Bruskiewich R."/>
            <person name="Bureau T."/>
            <person name="Miyao A."/>
            <person name="Hirochika H."/>
            <person name="Nishikawa T."/>
            <person name="Kadowaki K."/>
            <person name="Sugiura M."/>
            <person name="Burr B."/>
            <person name="Sasaki T."/>
        </authorList>
    </citation>
    <scope>NUCLEOTIDE SEQUENCE [LARGE SCALE GENOMIC DNA]</scope>
    <source>
        <strain evidence="4">cv. Nipponbare</strain>
    </source>
</reference>
<evidence type="ECO:0007829" key="5">
    <source>
        <dbReference type="PeptideAtlas" id="A0A0N7KIL7"/>
    </source>
</evidence>
<dbReference type="EMBL" id="AP014960">
    <property type="protein sequence ID" value="BAS87969.1"/>
    <property type="molecule type" value="Genomic_DNA"/>
</dbReference>
<dbReference type="OMA" id="HCELEDC"/>
<dbReference type="AlphaFoldDB" id="A0A0N7KIL7"/>
<gene>
    <name evidence="3" type="ordered locus">Os04g0182600</name>
    <name evidence="3" type="ORF">OSNPB_040182600</name>
</gene>
<dbReference type="Gramene" id="Os04t0182600-00">
    <property type="protein sequence ID" value="Os04t0182600-00"/>
    <property type="gene ID" value="Os04g0182600"/>
</dbReference>
<sequence length="540" mass="54932">MRRVGLWVVVLVVAAAVAGLVGASPASGLVLADEGGGGGGAGGRSFDGGAVRGEFPCGSHTARSRSCEEMNGSGSFDTTCVIGSSSSLDGDLCVYGDGSVVISPHVKIICPVAGCYIAINVSGSITIGEHVDLIAGSVSLYATNVSLDQRSTVNTTGLAGEPPPQTSGTPHSLEGAGGGHGGRGASCKVSNDTNWGGDVYAWSTLAWPWSYGSKGGSMAADHQFGGDGGGRVMLRASEFMNVDGDVLAEGGVGSLKGGGGSGGSIMIYAFKLYGNGTISAAGGNGWGGGGGGRISLDCYSIQQDLEITVHGGQSFGCPQNAGAAGTIYESSLQTLKVTGQIRLLSKGSISFGLSENPISEFELVAEELLMSDSVIKVYGAFRMYVKVLLMWDSEIQIDGGGKDVVLASMLEARNLVVLRHGSVISSNAALGVYGQGLLNLTGPGDGIKARRLFLSLFYNIEVGPGSFVQAPLDDAVQSSLDALSRCESKTCPSELITPPDDCHVNNSLSFTLQVARKALGKGSFSNMELVVVLGMGAGVA</sequence>
<keyword evidence="5" id="KW-1267">Proteomics identification</keyword>
<evidence type="ECO:0000256" key="2">
    <source>
        <dbReference type="SAM" id="SignalP"/>
    </source>
</evidence>
<protein>
    <submittedName>
        <fullName evidence="3">Os04g0182600 protein</fullName>
    </submittedName>
</protein>
<dbReference type="eggNOG" id="ENOG502QVTJ">
    <property type="taxonomic scope" value="Eukaryota"/>
</dbReference>
<keyword evidence="2" id="KW-0732">Signal</keyword>
<name>A0A0N7KIL7_ORYSJ</name>
<feature type="compositionally biased region" description="Gly residues" evidence="1">
    <location>
        <begin position="175"/>
        <end position="184"/>
    </location>
</feature>
<evidence type="ECO:0000313" key="3">
    <source>
        <dbReference type="EMBL" id="BAS87969.1"/>
    </source>
</evidence>
<evidence type="ECO:0000313" key="4">
    <source>
        <dbReference type="Proteomes" id="UP000059680"/>
    </source>
</evidence>
<dbReference type="InParanoid" id="A0A0N7KIL7"/>